<evidence type="ECO:0000259" key="3">
    <source>
        <dbReference type="SMART" id="SM01043"/>
    </source>
</evidence>
<dbReference type="InterPro" id="IPR011990">
    <property type="entry name" value="TPR-like_helical_dom_sf"/>
</dbReference>
<dbReference type="PANTHER" id="PTHR16305">
    <property type="entry name" value="TESTICULAR SOLUBLE ADENYLYL CYCLASE"/>
    <property type="match status" value="1"/>
</dbReference>
<keyword evidence="5" id="KW-1185">Reference proteome</keyword>
<dbReference type="InterPro" id="IPR036388">
    <property type="entry name" value="WH-like_DNA-bd_sf"/>
</dbReference>
<dbReference type="Pfam" id="PF03704">
    <property type="entry name" value="BTAD"/>
    <property type="match status" value="1"/>
</dbReference>
<dbReference type="Gene3D" id="3.40.50.300">
    <property type="entry name" value="P-loop containing nucleotide triphosphate hydrolases"/>
    <property type="match status" value="1"/>
</dbReference>
<dbReference type="SMART" id="SM00028">
    <property type="entry name" value="TPR"/>
    <property type="match status" value="4"/>
</dbReference>
<keyword evidence="1" id="KW-0547">Nucleotide-binding</keyword>
<dbReference type="EMBL" id="JAFBEE010000003">
    <property type="protein sequence ID" value="MBM7614198.1"/>
    <property type="molecule type" value="Genomic_DNA"/>
</dbReference>
<dbReference type="SUPFAM" id="SSF52540">
    <property type="entry name" value="P-loop containing nucleoside triphosphate hydrolases"/>
    <property type="match status" value="1"/>
</dbReference>
<dbReference type="InterPro" id="IPR019734">
    <property type="entry name" value="TPR_rpt"/>
</dbReference>
<dbReference type="PANTHER" id="PTHR16305:SF28">
    <property type="entry name" value="GUANYLATE CYCLASE DOMAIN-CONTAINING PROTEIN"/>
    <property type="match status" value="1"/>
</dbReference>
<feature type="domain" description="Bacterial transcriptional activator" evidence="3">
    <location>
        <begin position="97"/>
        <end position="229"/>
    </location>
</feature>
<dbReference type="RefSeq" id="WP_204400475.1">
    <property type="nucleotide sequence ID" value="NZ_JAFBEE010000003.1"/>
</dbReference>
<dbReference type="InterPro" id="IPR005158">
    <property type="entry name" value="BTAD"/>
</dbReference>
<dbReference type="Proteomes" id="UP001314796">
    <property type="component" value="Unassembled WGS sequence"/>
</dbReference>
<evidence type="ECO:0000256" key="1">
    <source>
        <dbReference type="ARBA" id="ARBA00022741"/>
    </source>
</evidence>
<dbReference type="SMART" id="SM01043">
    <property type="entry name" value="BTAD"/>
    <property type="match status" value="1"/>
</dbReference>
<dbReference type="InterPro" id="IPR041664">
    <property type="entry name" value="AAA_16"/>
</dbReference>
<dbReference type="GO" id="GO:0003677">
    <property type="term" value="F:DNA binding"/>
    <property type="evidence" value="ECO:0007669"/>
    <property type="project" value="UniProtKB-KW"/>
</dbReference>
<dbReference type="InterPro" id="IPR027417">
    <property type="entry name" value="P-loop_NTPase"/>
</dbReference>
<name>A0ABS2NML3_9FIRM</name>
<protein>
    <submittedName>
        <fullName evidence="4">DNA-binding SARP family transcriptional activator/predicted ATPase</fullName>
    </submittedName>
</protein>
<comment type="caution">
    <text evidence="4">The sequence shown here is derived from an EMBL/GenBank/DDBJ whole genome shotgun (WGS) entry which is preliminary data.</text>
</comment>
<dbReference type="Gene3D" id="1.25.40.10">
    <property type="entry name" value="Tetratricopeptide repeat domain"/>
    <property type="match status" value="3"/>
</dbReference>
<dbReference type="SUPFAM" id="SSF48452">
    <property type="entry name" value="TPR-like"/>
    <property type="match status" value="2"/>
</dbReference>
<accession>A0ABS2NML3</accession>
<evidence type="ECO:0000313" key="4">
    <source>
        <dbReference type="EMBL" id="MBM7614198.1"/>
    </source>
</evidence>
<sequence length="1017" mass="119644">MSRIEVKVFNTPTVHINEEQVHFPFRKAEALFYYLLIEGEATRDELVNLLWGEIDEETAKKNLRNAMYKIRKVFDLDIIISPQKSIVMLNPQIKLKTDLDAFLSEDQQSIDVYTGEFLQGFLVKDGEHFEEWMFSIREQYRDLYINKINQRIEEEIQQNTWDSIEYYGKLLISEDQFDERAYRTLMKLYIKEGAYNKAIDIHQKLAKTLDMELGIKPDAETRKIYEEALALRDLLENKPKANRGGFFYGRNEEIAQLAENTQLFTKEIGAKSQLIIGEAGIGKTRLKEQFLQMIEHQDVYVFHTNCYQAEEKYILKPWNPIFSKIADIIKKDKISIPSSWKKAIAYFFPIFAMVGYVEDLDYINDRDPQQYQMAEEAIQGLFKSLGEEKKIVLIMEDLQWIDTKSLSLLNSLLLHQQQSHIMFVGTCRNGYDEKIDKFIAVMTKYNLLEKIQIKRFNQVEVGEFIQGALPNTEVKEELKKKIYHETEGNTFFLVEYINALKENRGIGEMSSEMQDILKSRLIDLSEIEMKALNIVSLFFDKVSLDLLAELLGKEELDVLEIMEELQRRWLIKEKHEEDKISFLFTHQKLREFVYLQQSPAKRKLLHNRIGLMMENQLKNEKSDMLMYTRLIYHYSHGGNRLATLKYQIKYVNGYLDFTHELYPVLSNNTKIKEKSLHLSKQEVKKYLVEVESMLREAEEQEPEAEGLIDLQMAFNYMKGRYLIGEGEYEEGIPYLQKLINYSLEGDNYYYGLKGFKQMIYYGIQTHNVPLMEEYLDKGLALVHENKIKKEEPFFLRLKGLSKIMLTEYDEAEEFLKQSIGLFKDFSKMEDKYVLNIAASYNYLGEVRRYKMQFASALVYYDKAMEICEEKKVTRGLTIFNTNGGQAAFDMGDYDRAKMYFSKALKIYRQFDISWGRAIAEGYMALLQIRKGNYRGALEGLKRAEAYSDQLKSPYEMGLIYRVKAEIKTNMKTNEKLREVFKNYLREDLEDYCNKGITVLKQVKGCYEIQILEVLKKS</sequence>
<proteinExistence type="predicted"/>
<keyword evidence="2" id="KW-0067">ATP-binding</keyword>
<evidence type="ECO:0000256" key="2">
    <source>
        <dbReference type="ARBA" id="ARBA00022840"/>
    </source>
</evidence>
<evidence type="ECO:0000313" key="5">
    <source>
        <dbReference type="Proteomes" id="UP001314796"/>
    </source>
</evidence>
<dbReference type="Pfam" id="PF13181">
    <property type="entry name" value="TPR_8"/>
    <property type="match status" value="1"/>
</dbReference>
<keyword evidence="4" id="KW-0238">DNA-binding</keyword>
<dbReference type="Gene3D" id="1.10.10.10">
    <property type="entry name" value="Winged helix-like DNA-binding domain superfamily/Winged helix DNA-binding domain"/>
    <property type="match status" value="1"/>
</dbReference>
<gene>
    <name evidence="4" type="ORF">JOC73_000709</name>
</gene>
<reference evidence="4 5" key="1">
    <citation type="submission" date="2021-01" db="EMBL/GenBank/DDBJ databases">
        <title>Genomic Encyclopedia of Type Strains, Phase IV (KMG-IV): sequencing the most valuable type-strain genomes for metagenomic binning, comparative biology and taxonomic classification.</title>
        <authorList>
            <person name="Goeker M."/>
        </authorList>
    </citation>
    <scope>NUCLEOTIDE SEQUENCE [LARGE SCALE GENOMIC DNA]</scope>
    <source>
        <strain evidence="4 5">DSM 25890</strain>
    </source>
</reference>
<organism evidence="4 5">
    <name type="scientific">Alkaliphilus hydrothermalis</name>
    <dbReference type="NCBI Taxonomy" id="1482730"/>
    <lineage>
        <taxon>Bacteria</taxon>
        <taxon>Bacillati</taxon>
        <taxon>Bacillota</taxon>
        <taxon>Clostridia</taxon>
        <taxon>Peptostreptococcales</taxon>
        <taxon>Natronincolaceae</taxon>
        <taxon>Alkaliphilus</taxon>
    </lineage>
</organism>
<dbReference type="Pfam" id="PF13191">
    <property type="entry name" value="AAA_16"/>
    <property type="match status" value="1"/>
</dbReference>